<reference evidence="2 3" key="1">
    <citation type="submission" date="2019-02" db="EMBL/GenBank/DDBJ databases">
        <title>Deep-cultivation of Planctomycetes and their phenomic and genomic characterization uncovers novel biology.</title>
        <authorList>
            <person name="Wiegand S."/>
            <person name="Jogler M."/>
            <person name="Boedeker C."/>
            <person name="Pinto D."/>
            <person name="Vollmers J."/>
            <person name="Rivas-Marin E."/>
            <person name="Kohn T."/>
            <person name="Peeters S.H."/>
            <person name="Heuer A."/>
            <person name="Rast P."/>
            <person name="Oberbeckmann S."/>
            <person name="Bunk B."/>
            <person name="Jeske O."/>
            <person name="Meyerdierks A."/>
            <person name="Storesund J.E."/>
            <person name="Kallscheuer N."/>
            <person name="Luecker S."/>
            <person name="Lage O.M."/>
            <person name="Pohl T."/>
            <person name="Merkel B.J."/>
            <person name="Hornburger P."/>
            <person name="Mueller R.-W."/>
            <person name="Bruemmer F."/>
            <person name="Labrenz M."/>
            <person name="Spormann A.M."/>
            <person name="Op den Camp H."/>
            <person name="Overmann J."/>
            <person name="Amann R."/>
            <person name="Jetten M.S.M."/>
            <person name="Mascher T."/>
            <person name="Medema M.H."/>
            <person name="Devos D.P."/>
            <person name="Kaster A.-K."/>
            <person name="Ovreas L."/>
            <person name="Rohde M."/>
            <person name="Galperin M.Y."/>
            <person name="Jogler C."/>
        </authorList>
    </citation>
    <scope>NUCLEOTIDE SEQUENCE [LARGE SCALE GENOMIC DNA]</scope>
    <source>
        <strain evidence="2 3">Q31a</strain>
    </source>
</reference>
<accession>A0A518G5G7</accession>
<organism evidence="2 3">
    <name type="scientific">Aureliella helgolandensis</name>
    <dbReference type="NCBI Taxonomy" id="2527968"/>
    <lineage>
        <taxon>Bacteria</taxon>
        <taxon>Pseudomonadati</taxon>
        <taxon>Planctomycetota</taxon>
        <taxon>Planctomycetia</taxon>
        <taxon>Pirellulales</taxon>
        <taxon>Pirellulaceae</taxon>
        <taxon>Aureliella</taxon>
    </lineage>
</organism>
<sequence>MAIAPDNPQPTNTSVSDSRLSAPQARFHWPRLSPHWLVCGMAFSLVFATTGATCARRETLQRNFRPPVIFEQTPTLAEVTQHLNRSLAIRRIESNSLTVSSPNIPVKLKGSLIWERTENFSLQAYPFTRAMMGNGLIAGSNPEMFWLQTQGDLFYARYDEFNRQSGPRKILPVSPLWLREAMGIVEMNPSYRHDAPLRRGDGKLQVVTYIPSQPFDPRFPQQNTEYKRVLILDGSFGTIEQTLLYNPAGKLVAQATQSEHDDLESSEIGWPLPHRIDVQLHPDEGESLAFTVEVGFYLLNDDASATASTFTLPDLTGLSTYDLVKMNASLQAVPPNPPVYTQAQPPPGQSSLVNYRTVR</sequence>
<feature type="compositionally biased region" description="Polar residues" evidence="1">
    <location>
        <begin position="349"/>
        <end position="359"/>
    </location>
</feature>
<evidence type="ECO:0000313" key="2">
    <source>
        <dbReference type="EMBL" id="QDV23809.1"/>
    </source>
</evidence>
<dbReference type="EMBL" id="CP036298">
    <property type="protein sequence ID" value="QDV23809.1"/>
    <property type="molecule type" value="Genomic_DNA"/>
</dbReference>
<evidence type="ECO:0000256" key="1">
    <source>
        <dbReference type="SAM" id="MobiDB-lite"/>
    </source>
</evidence>
<dbReference type="KEGG" id="ahel:Q31a_21140"/>
<feature type="compositionally biased region" description="Pro residues" evidence="1">
    <location>
        <begin position="335"/>
        <end position="348"/>
    </location>
</feature>
<dbReference type="Proteomes" id="UP000318017">
    <property type="component" value="Chromosome"/>
</dbReference>
<evidence type="ECO:0000313" key="3">
    <source>
        <dbReference type="Proteomes" id="UP000318017"/>
    </source>
</evidence>
<protein>
    <submittedName>
        <fullName evidence="2">Uncharacterized protein</fullName>
    </submittedName>
</protein>
<feature type="region of interest" description="Disordered" evidence="1">
    <location>
        <begin position="335"/>
        <end position="359"/>
    </location>
</feature>
<dbReference type="AlphaFoldDB" id="A0A518G5G7"/>
<gene>
    <name evidence="2" type="ORF">Q31a_21140</name>
</gene>
<proteinExistence type="predicted"/>
<keyword evidence="3" id="KW-1185">Reference proteome</keyword>
<name>A0A518G5G7_9BACT</name>